<dbReference type="InterPro" id="IPR051781">
    <property type="entry name" value="Metallo-dep_Hydrolase"/>
</dbReference>
<dbReference type="EMBL" id="JAOQBH010000002">
    <property type="protein sequence ID" value="KAJ4139784.1"/>
    <property type="molecule type" value="Genomic_DNA"/>
</dbReference>
<organism evidence="3 4">
    <name type="scientific">Fusarium equiseti</name>
    <name type="common">Fusarium scirpi</name>
    <dbReference type="NCBI Taxonomy" id="61235"/>
    <lineage>
        <taxon>Eukaryota</taxon>
        <taxon>Fungi</taxon>
        <taxon>Dikarya</taxon>
        <taxon>Ascomycota</taxon>
        <taxon>Pezizomycotina</taxon>
        <taxon>Sordariomycetes</taxon>
        <taxon>Hypocreomycetidae</taxon>
        <taxon>Hypocreales</taxon>
        <taxon>Nectriaceae</taxon>
        <taxon>Fusarium</taxon>
        <taxon>Fusarium incarnatum-equiseti species complex</taxon>
    </lineage>
</organism>
<dbReference type="Proteomes" id="UP001152024">
    <property type="component" value="Unassembled WGS sequence"/>
</dbReference>
<dbReference type="InterPro" id="IPR032466">
    <property type="entry name" value="Metal_Hydrolase"/>
</dbReference>
<dbReference type="PANTHER" id="PTHR43135">
    <property type="entry name" value="ALPHA-D-RIBOSE 1-METHYLPHOSPHONATE 5-TRIPHOSPHATE DIPHOSPHATASE"/>
    <property type="match status" value="1"/>
</dbReference>
<dbReference type="Gene3D" id="3.40.50.10910">
    <property type="entry name" value="Amidohydrolase"/>
    <property type="match status" value="1"/>
</dbReference>
<evidence type="ECO:0000313" key="4">
    <source>
        <dbReference type="Proteomes" id="UP001152024"/>
    </source>
</evidence>
<evidence type="ECO:0000256" key="1">
    <source>
        <dbReference type="SAM" id="SignalP"/>
    </source>
</evidence>
<comment type="caution">
    <text evidence="3">The sequence shown here is derived from an EMBL/GenBank/DDBJ whole genome shotgun (WGS) entry which is preliminary data.</text>
</comment>
<dbReference type="PANTHER" id="PTHR43135:SF3">
    <property type="entry name" value="ALPHA-D-RIBOSE 1-METHYLPHOSPHONATE 5-TRIPHOSPHATE DIPHOSPHATASE"/>
    <property type="match status" value="1"/>
</dbReference>
<keyword evidence="4" id="KW-1185">Reference proteome</keyword>
<dbReference type="Pfam" id="PF01979">
    <property type="entry name" value="Amidohydro_1"/>
    <property type="match status" value="1"/>
</dbReference>
<evidence type="ECO:0000313" key="3">
    <source>
        <dbReference type="EMBL" id="KAJ4139784.1"/>
    </source>
</evidence>
<feature type="domain" description="Amidohydrolase-related" evidence="2">
    <location>
        <begin position="204"/>
        <end position="406"/>
    </location>
</feature>
<accession>A0ABQ8RPS1</accession>
<feature type="chain" id="PRO_5046538324" description="Amidohydrolase-related domain-containing protein" evidence="1">
    <location>
        <begin position="19"/>
        <end position="427"/>
    </location>
</feature>
<feature type="signal peptide" evidence="1">
    <location>
        <begin position="1"/>
        <end position="18"/>
    </location>
</feature>
<reference evidence="3" key="1">
    <citation type="submission" date="2022-09" db="EMBL/GenBank/DDBJ databases">
        <title>Fusarium specimens isolated from Avocado Roots.</title>
        <authorList>
            <person name="Stajich J."/>
            <person name="Roper C."/>
            <person name="Heimlech-Rivalta G."/>
        </authorList>
    </citation>
    <scope>NUCLEOTIDE SEQUENCE</scope>
    <source>
        <strain evidence="3">CF00095</strain>
    </source>
</reference>
<dbReference type="Gene3D" id="1.20.58.520">
    <property type="entry name" value="Amidohydrolase"/>
    <property type="match status" value="1"/>
</dbReference>
<dbReference type="Gene3D" id="3.30.110.90">
    <property type="entry name" value="Amidohydrolase"/>
    <property type="match status" value="1"/>
</dbReference>
<sequence>MYLSTIFIFSLLNRHTLACSFHNSGDPPSLSNNRRALPNPSTRTAIHDIRIFDDNTFTPPQTVCIESGLVASLTSCQDAPIQINGTGKFLLPGLFGSHVHLTDIHSLEDFTSYGCTSAIHMDCQNLTQCDILTSQEGLASVKRAGRSIVGIDSSHAKHEPLRPKDEFMYPNTSGRAFVEWQFGNGSDFHKITVEVNGPTLEQQIDMVKTAHGEFEKQTMTHAADVLAYQQAIASRTDGIQHVPDDGLLSSTMIQRIKAQKQFVTPTHNVYEFGFREPVLQEYFNIQPSSNRSISHAESDAQHLYVADVPLIVGTDSIGTMTMNGSSVTVPFGSSVHFEMQNLVNIVGMSPSEAINAATREAAKWHRLPDRGTIEFGNRADLLMLGSDPLLNITNTLDIKRIWVHGVEVSRVRKRDGDEMGNPARATG</sequence>
<name>A0ABQ8RPS1_FUSEQ</name>
<dbReference type="SUPFAM" id="SSF51338">
    <property type="entry name" value="Composite domain of metallo-dependent hydrolases"/>
    <property type="match status" value="1"/>
</dbReference>
<proteinExistence type="predicted"/>
<gene>
    <name evidence="3" type="ORF">NW768_001128</name>
</gene>
<keyword evidence="1" id="KW-0732">Signal</keyword>
<dbReference type="Gene3D" id="2.30.40.10">
    <property type="entry name" value="Urease, subunit C, domain 1"/>
    <property type="match status" value="1"/>
</dbReference>
<protein>
    <recommendedName>
        <fullName evidence="2">Amidohydrolase-related domain-containing protein</fullName>
    </recommendedName>
</protein>
<dbReference type="InterPro" id="IPR011059">
    <property type="entry name" value="Metal-dep_hydrolase_composite"/>
</dbReference>
<evidence type="ECO:0000259" key="2">
    <source>
        <dbReference type="Pfam" id="PF01979"/>
    </source>
</evidence>
<dbReference type="SUPFAM" id="SSF51556">
    <property type="entry name" value="Metallo-dependent hydrolases"/>
    <property type="match status" value="1"/>
</dbReference>
<dbReference type="InterPro" id="IPR006680">
    <property type="entry name" value="Amidohydro-rel"/>
</dbReference>